<accession>A0AA51R3A9</accession>
<dbReference type="Pfam" id="PF12146">
    <property type="entry name" value="Hydrolase_4"/>
    <property type="match status" value="1"/>
</dbReference>
<evidence type="ECO:0000313" key="2">
    <source>
        <dbReference type="EMBL" id="MDQ5768190.1"/>
    </source>
</evidence>
<sequence>MVNLLLSSGAILLLIVVISGLSACTPASIPLKTTQAPPALVQQPLLRTSDGTELVMTHWQAHSTPKATLLLIHGLNEYAGAFDEMCETLAQHGVEVWAYDQRGFGRSPYRGLWSSAERMAHDAREAASQLRQTYPDRPLYVLGFSMGGAVTLLAAAQGKLDADGIILAAPAVWTRATQPFYQRWAHQAALRLTPGWKPTGESLAIRPTDNTVMLRRIWKSPWMIKGTRIDTLNGVVDLMDKAYSAADSLSLPVLLLYGDKDQIIPKKPIERLWQRLPKSGKTRFIRYPQGWHMLGRDLNGDEVIADMVEWMH</sequence>
<dbReference type="InterPro" id="IPR051044">
    <property type="entry name" value="MAG_DAG_Lipase"/>
</dbReference>
<gene>
    <name evidence="2" type="ORF">RCC75_06605</name>
    <name evidence="3" type="ORF">RCG00_13805</name>
</gene>
<proteinExistence type="predicted"/>
<feature type="domain" description="Serine aminopeptidase S33" evidence="1">
    <location>
        <begin position="64"/>
        <end position="297"/>
    </location>
</feature>
<dbReference type="InterPro" id="IPR029058">
    <property type="entry name" value="AB_hydrolase_fold"/>
</dbReference>
<evidence type="ECO:0000313" key="4">
    <source>
        <dbReference type="Proteomes" id="UP001223336"/>
    </source>
</evidence>
<dbReference type="InterPro" id="IPR022742">
    <property type="entry name" value="Hydrolase_4"/>
</dbReference>
<dbReference type="Gene3D" id="3.40.50.1820">
    <property type="entry name" value="alpha/beta hydrolase"/>
    <property type="match status" value="1"/>
</dbReference>
<dbReference type="PANTHER" id="PTHR11614">
    <property type="entry name" value="PHOSPHOLIPASE-RELATED"/>
    <property type="match status" value="1"/>
</dbReference>
<evidence type="ECO:0000313" key="3">
    <source>
        <dbReference type="EMBL" id="WML85370.1"/>
    </source>
</evidence>
<evidence type="ECO:0000259" key="1">
    <source>
        <dbReference type="Pfam" id="PF12146"/>
    </source>
</evidence>
<dbReference type="EMBL" id="JAVFKN010000006">
    <property type="protein sequence ID" value="MDQ5768190.1"/>
    <property type="molecule type" value="Genomic_DNA"/>
</dbReference>
<dbReference type="RefSeq" id="WP_202716979.1">
    <property type="nucleotide sequence ID" value="NZ_CP053482.1"/>
</dbReference>
<keyword evidence="4" id="KW-1185">Reference proteome</keyword>
<dbReference type="PRINTS" id="PR00111">
    <property type="entry name" value="ABHYDROLASE"/>
</dbReference>
<keyword evidence="3" id="KW-0378">Hydrolase</keyword>
<dbReference type="Proteomes" id="UP001229862">
    <property type="component" value="Chromosome"/>
</dbReference>
<dbReference type="GO" id="GO:0016787">
    <property type="term" value="F:hydrolase activity"/>
    <property type="evidence" value="ECO:0007669"/>
    <property type="project" value="UniProtKB-KW"/>
</dbReference>
<dbReference type="AlphaFoldDB" id="A0AA51R3A9"/>
<dbReference type="Proteomes" id="UP001223336">
    <property type="component" value="Unassembled WGS sequence"/>
</dbReference>
<name>A0AA51R3A9_9GAMM</name>
<protein>
    <submittedName>
        <fullName evidence="3">Alpha/beta hydrolase</fullName>
    </submittedName>
</protein>
<dbReference type="SUPFAM" id="SSF53474">
    <property type="entry name" value="alpha/beta-Hydrolases"/>
    <property type="match status" value="1"/>
</dbReference>
<organism evidence="3">
    <name type="scientific">Thiothrix subterranea</name>
    <dbReference type="NCBI Taxonomy" id="2735563"/>
    <lineage>
        <taxon>Bacteria</taxon>
        <taxon>Pseudomonadati</taxon>
        <taxon>Pseudomonadota</taxon>
        <taxon>Gammaproteobacteria</taxon>
        <taxon>Thiotrichales</taxon>
        <taxon>Thiotrichaceae</taxon>
        <taxon>Thiothrix</taxon>
    </lineage>
</organism>
<dbReference type="InterPro" id="IPR000073">
    <property type="entry name" value="AB_hydrolase_1"/>
</dbReference>
<dbReference type="EMBL" id="CP133217">
    <property type="protein sequence ID" value="WML85370.1"/>
    <property type="molecule type" value="Genomic_DNA"/>
</dbReference>
<reference evidence="3 4" key="1">
    <citation type="submission" date="2023-08" db="EMBL/GenBank/DDBJ databases">
        <title>New molecular markers tilS and rpoB for phylogenetic and monitoring studies of the genus Thiothrix biodiversity.</title>
        <authorList>
            <person name="Ravin N.V."/>
            <person name="Smolyakov D."/>
            <person name="Markov N.D."/>
            <person name="Beletsky A.V."/>
            <person name="Mardanov A.V."/>
            <person name="Rudenko T.S."/>
            <person name="Grabovich M.Y."/>
        </authorList>
    </citation>
    <scope>NUCLEOTIDE SEQUENCE</scope>
    <source>
        <strain evidence="3">DNT52</strain>
        <strain evidence="2 4">H33</strain>
    </source>
</reference>